<dbReference type="InterPro" id="IPR035093">
    <property type="entry name" value="RelE/ParE_toxin_dom_sf"/>
</dbReference>
<keyword evidence="3" id="KW-0540">Nuclease</keyword>
<evidence type="ECO:0000256" key="1">
    <source>
        <dbReference type="ARBA" id="ARBA00008172"/>
    </source>
</evidence>
<evidence type="ECO:0000313" key="8">
    <source>
        <dbReference type="EMBL" id="HJC72522.1"/>
    </source>
</evidence>
<evidence type="ECO:0000256" key="3">
    <source>
        <dbReference type="ARBA" id="ARBA00022722"/>
    </source>
</evidence>
<dbReference type="Gene3D" id="3.30.2310.20">
    <property type="entry name" value="RelE-like"/>
    <property type="match status" value="1"/>
</dbReference>
<evidence type="ECO:0000256" key="7">
    <source>
        <dbReference type="ARBA" id="ARBA00050056"/>
    </source>
</evidence>
<evidence type="ECO:0000256" key="4">
    <source>
        <dbReference type="ARBA" id="ARBA00022759"/>
    </source>
</evidence>
<keyword evidence="2" id="KW-1277">Toxin-antitoxin system</keyword>
<accession>A0A9D2TL61</accession>
<comment type="similarity">
    <text evidence="1">Belongs to the YoeB family.</text>
</comment>
<dbReference type="InterPro" id="IPR009614">
    <property type="entry name" value="YoeB_toxin"/>
</dbReference>
<dbReference type="InterPro" id="IPR007712">
    <property type="entry name" value="RelE/ParE_toxin"/>
</dbReference>
<dbReference type="Pfam" id="PF06769">
    <property type="entry name" value="YoeB_toxin"/>
    <property type="match status" value="1"/>
</dbReference>
<organism evidence="8 9">
    <name type="scientific">Candidatus Ruthenibacterium merdavium</name>
    <dbReference type="NCBI Taxonomy" id="2838752"/>
    <lineage>
        <taxon>Bacteria</taxon>
        <taxon>Bacillati</taxon>
        <taxon>Bacillota</taxon>
        <taxon>Clostridia</taxon>
        <taxon>Eubacteriales</taxon>
        <taxon>Oscillospiraceae</taxon>
        <taxon>Ruthenibacterium</taxon>
    </lineage>
</organism>
<dbReference type="NCBIfam" id="TIGR02116">
    <property type="entry name" value="toxin_Txe_YoeB"/>
    <property type="match status" value="1"/>
</dbReference>
<evidence type="ECO:0000256" key="5">
    <source>
        <dbReference type="ARBA" id="ARBA00022801"/>
    </source>
</evidence>
<evidence type="ECO:0000256" key="6">
    <source>
        <dbReference type="ARBA" id="ARBA00030388"/>
    </source>
</evidence>
<proteinExistence type="inferred from homology"/>
<evidence type="ECO:0000313" key="9">
    <source>
        <dbReference type="Proteomes" id="UP000823918"/>
    </source>
</evidence>
<sequence>MYKIVYTEKAVADIPKLKAANLDKKAKALIEVLREDPCQSPPPYEKLIGNLQGAYSRRINIKHRLVYEVLEAEQTVKIISLWTHHEF</sequence>
<dbReference type="AlphaFoldDB" id="A0A9D2TL61"/>
<reference evidence="8" key="1">
    <citation type="journal article" date="2021" name="PeerJ">
        <title>Extensive microbial diversity within the chicken gut microbiome revealed by metagenomics and culture.</title>
        <authorList>
            <person name="Gilroy R."/>
            <person name="Ravi A."/>
            <person name="Getino M."/>
            <person name="Pursley I."/>
            <person name="Horton D.L."/>
            <person name="Alikhan N.F."/>
            <person name="Baker D."/>
            <person name="Gharbi K."/>
            <person name="Hall N."/>
            <person name="Watson M."/>
            <person name="Adriaenssens E.M."/>
            <person name="Foster-Nyarko E."/>
            <person name="Jarju S."/>
            <person name="Secka A."/>
            <person name="Antonio M."/>
            <person name="Oren A."/>
            <person name="Chaudhuri R.R."/>
            <person name="La Ragione R."/>
            <person name="Hildebrand F."/>
            <person name="Pallen M.J."/>
        </authorList>
    </citation>
    <scope>NUCLEOTIDE SEQUENCE</scope>
    <source>
        <strain evidence="8">5933</strain>
    </source>
</reference>
<dbReference type="GO" id="GO:0004519">
    <property type="term" value="F:endonuclease activity"/>
    <property type="evidence" value="ECO:0007669"/>
    <property type="project" value="UniProtKB-KW"/>
</dbReference>
<keyword evidence="4" id="KW-0255">Endonuclease</keyword>
<evidence type="ECO:0000256" key="2">
    <source>
        <dbReference type="ARBA" id="ARBA00022649"/>
    </source>
</evidence>
<keyword evidence="5" id="KW-0378">Hydrolase</keyword>
<dbReference type="GO" id="GO:0045892">
    <property type="term" value="P:negative regulation of DNA-templated transcription"/>
    <property type="evidence" value="ECO:0007669"/>
    <property type="project" value="TreeGrafter"/>
</dbReference>
<gene>
    <name evidence="8" type="ORF">H9698_06980</name>
</gene>
<name>A0A9D2TL61_9FIRM</name>
<comment type="caution">
    <text evidence="8">The sequence shown here is derived from an EMBL/GenBank/DDBJ whole genome shotgun (WGS) entry which is preliminary data.</text>
</comment>
<protein>
    <recommendedName>
        <fullName evidence="7">Endoribonuclease YoeB</fullName>
    </recommendedName>
    <alternativeName>
        <fullName evidence="6">Putative mRNA interferase YoeB</fullName>
    </alternativeName>
</protein>
<dbReference type="GO" id="GO:0006401">
    <property type="term" value="P:RNA catabolic process"/>
    <property type="evidence" value="ECO:0007669"/>
    <property type="project" value="InterPro"/>
</dbReference>
<dbReference type="EMBL" id="DWWA01000034">
    <property type="protein sequence ID" value="HJC72522.1"/>
    <property type="molecule type" value="Genomic_DNA"/>
</dbReference>
<dbReference type="PANTHER" id="PTHR38039:SF1">
    <property type="entry name" value="TOXIN YOEB"/>
    <property type="match status" value="1"/>
</dbReference>
<dbReference type="Proteomes" id="UP000823918">
    <property type="component" value="Unassembled WGS sequence"/>
</dbReference>
<reference evidence="8" key="2">
    <citation type="submission" date="2021-04" db="EMBL/GenBank/DDBJ databases">
        <authorList>
            <person name="Gilroy R."/>
        </authorList>
    </citation>
    <scope>NUCLEOTIDE SEQUENCE</scope>
    <source>
        <strain evidence="8">5933</strain>
    </source>
</reference>
<dbReference type="GO" id="GO:0016787">
    <property type="term" value="F:hydrolase activity"/>
    <property type="evidence" value="ECO:0007669"/>
    <property type="project" value="UniProtKB-KW"/>
</dbReference>
<dbReference type="NCBIfam" id="TIGR02385">
    <property type="entry name" value="RelE_StbE"/>
    <property type="match status" value="1"/>
</dbReference>
<dbReference type="PANTHER" id="PTHR38039">
    <property type="entry name" value="TOXIN YOEB"/>
    <property type="match status" value="1"/>
</dbReference>
<dbReference type="SUPFAM" id="SSF143011">
    <property type="entry name" value="RelE-like"/>
    <property type="match status" value="1"/>
</dbReference>